<evidence type="ECO:0000256" key="8">
    <source>
        <dbReference type="SAM" id="Phobius"/>
    </source>
</evidence>
<feature type="transmembrane region" description="Helical" evidence="8">
    <location>
        <begin position="385"/>
        <end position="403"/>
    </location>
</feature>
<dbReference type="Pfam" id="PF07690">
    <property type="entry name" value="MFS_1"/>
    <property type="match status" value="1"/>
</dbReference>
<dbReference type="GO" id="GO:0005886">
    <property type="term" value="C:plasma membrane"/>
    <property type="evidence" value="ECO:0007669"/>
    <property type="project" value="TreeGrafter"/>
</dbReference>
<dbReference type="AlphaFoldDB" id="A0AAD5JPN9"/>
<dbReference type="Gene3D" id="1.20.1250.20">
    <property type="entry name" value="MFS general substrate transporter like domains"/>
    <property type="match status" value="1"/>
</dbReference>
<keyword evidence="3" id="KW-0813">Transport</keyword>
<proteinExistence type="inferred from homology"/>
<keyword evidence="6 8" id="KW-0472">Membrane</keyword>
<organism evidence="10 11">
    <name type="scientific">Phascolomyces articulosus</name>
    <dbReference type="NCBI Taxonomy" id="60185"/>
    <lineage>
        <taxon>Eukaryota</taxon>
        <taxon>Fungi</taxon>
        <taxon>Fungi incertae sedis</taxon>
        <taxon>Mucoromycota</taxon>
        <taxon>Mucoromycotina</taxon>
        <taxon>Mucoromycetes</taxon>
        <taxon>Mucorales</taxon>
        <taxon>Lichtheimiaceae</taxon>
        <taxon>Phascolomyces</taxon>
    </lineage>
</organism>
<dbReference type="InterPro" id="IPR036259">
    <property type="entry name" value="MFS_trans_sf"/>
</dbReference>
<dbReference type="SUPFAM" id="SSF103473">
    <property type="entry name" value="MFS general substrate transporter"/>
    <property type="match status" value="1"/>
</dbReference>
<feature type="transmembrane region" description="Helical" evidence="8">
    <location>
        <begin position="150"/>
        <end position="176"/>
    </location>
</feature>
<dbReference type="EMBL" id="JAIXMP010000041">
    <property type="protein sequence ID" value="KAI9247682.1"/>
    <property type="molecule type" value="Genomic_DNA"/>
</dbReference>
<feature type="transmembrane region" description="Helical" evidence="8">
    <location>
        <begin position="118"/>
        <end position="138"/>
    </location>
</feature>
<evidence type="ECO:0000259" key="9">
    <source>
        <dbReference type="PROSITE" id="PS50850"/>
    </source>
</evidence>
<keyword evidence="4 8" id="KW-0812">Transmembrane</keyword>
<feature type="transmembrane region" description="Helical" evidence="8">
    <location>
        <begin position="544"/>
        <end position="563"/>
    </location>
</feature>
<feature type="transmembrane region" description="Helical" evidence="8">
    <location>
        <begin position="80"/>
        <end position="98"/>
    </location>
</feature>
<dbReference type="FunFam" id="1.20.1720.10:FF:000013">
    <property type="entry name" value="Related to multidrug resistance proteins"/>
    <property type="match status" value="1"/>
</dbReference>
<evidence type="ECO:0000256" key="3">
    <source>
        <dbReference type="ARBA" id="ARBA00022448"/>
    </source>
</evidence>
<feature type="compositionally biased region" description="Polar residues" evidence="7">
    <location>
        <begin position="24"/>
        <end position="43"/>
    </location>
</feature>
<dbReference type="CDD" id="cd17502">
    <property type="entry name" value="MFS_Azr1_MDR_like"/>
    <property type="match status" value="1"/>
</dbReference>
<protein>
    <submittedName>
        <fullName evidence="10">Major facilitator superfamily domain-containing protein</fullName>
    </submittedName>
</protein>
<accession>A0AAD5JPN9</accession>
<feature type="compositionally biased region" description="Basic and acidic residues" evidence="7">
    <location>
        <begin position="59"/>
        <end position="71"/>
    </location>
</feature>
<dbReference type="PANTHER" id="PTHR23501">
    <property type="entry name" value="MAJOR FACILITATOR SUPERFAMILY"/>
    <property type="match status" value="1"/>
</dbReference>
<dbReference type="GO" id="GO:0012505">
    <property type="term" value="C:endomembrane system"/>
    <property type="evidence" value="ECO:0007669"/>
    <property type="project" value="UniProtKB-SubCell"/>
</dbReference>
<evidence type="ECO:0000313" key="11">
    <source>
        <dbReference type="Proteomes" id="UP001209540"/>
    </source>
</evidence>
<dbReference type="Proteomes" id="UP001209540">
    <property type="component" value="Unassembled WGS sequence"/>
</dbReference>
<dbReference type="InterPro" id="IPR011701">
    <property type="entry name" value="MFS"/>
</dbReference>
<evidence type="ECO:0000256" key="4">
    <source>
        <dbReference type="ARBA" id="ARBA00022692"/>
    </source>
</evidence>
<feature type="region of interest" description="Disordered" evidence="7">
    <location>
        <begin position="1"/>
        <end position="71"/>
    </location>
</feature>
<reference evidence="10" key="2">
    <citation type="submission" date="2023-02" db="EMBL/GenBank/DDBJ databases">
        <authorList>
            <consortium name="DOE Joint Genome Institute"/>
            <person name="Mondo S.J."/>
            <person name="Chang Y."/>
            <person name="Wang Y."/>
            <person name="Ahrendt S."/>
            <person name="Andreopoulos W."/>
            <person name="Barry K."/>
            <person name="Beard J."/>
            <person name="Benny G.L."/>
            <person name="Blankenship S."/>
            <person name="Bonito G."/>
            <person name="Cuomo C."/>
            <person name="Desiro A."/>
            <person name="Gervers K.A."/>
            <person name="Hundley H."/>
            <person name="Kuo A."/>
            <person name="LaButti K."/>
            <person name="Lang B.F."/>
            <person name="Lipzen A."/>
            <person name="O'Donnell K."/>
            <person name="Pangilinan J."/>
            <person name="Reynolds N."/>
            <person name="Sandor L."/>
            <person name="Smith M.W."/>
            <person name="Tsang A."/>
            <person name="Grigoriev I.V."/>
            <person name="Stajich J.E."/>
            <person name="Spatafora J.W."/>
        </authorList>
    </citation>
    <scope>NUCLEOTIDE SEQUENCE</scope>
    <source>
        <strain evidence="10">RSA 2281</strain>
    </source>
</reference>
<sequence length="643" mass="70796">MVTTTEKDVERNISPDTIDEKKNSSTTSVNTIDNNNAIGSIRSTKYEETNTQIDEQQQEEEKKENEPEEDEKKAVMKKRIAIILTFFSLQLSLFLAALDNTIVATSLPIIGSDFQSMAISSWVVNSYVLTLDAFQPLFSKFSDIFGRKYILMFGIVIFLIGSVLCGASQTMIMLIVCRAIQGIGAASIFSMVFVIISDLVPLEKRGSYQGLVNAVFALASVFGPLIGGSLTDNASWRWNFYINLPIGGVALVILFFFLHLPTQKQNLKEKLKRIDYAGNFLVLAAATLFLLAMNFGGQTFPWKSAAVIVPFVLAGVLVAVLVVVEKKYATEPLMPPRLFKNRSVVAILLVNLFFGLAFFATVYYLPIYFQVVRGDSATWSGIRMIPMQMVIAVLSTFSGLFISKTGIYRPLVTIGMAFLTLCLGLFSLFDVETSWSMIYGFTVVGAAGIGMIFSSTIIAIQAAAEPRDIAVVTGLNNFSRILGGALGVAIASAVLNSSLRKDLPAVIPMEYAEMIAQSPEYIRHGLPEEYFGPTVEVYVDSLRFVWHILVIMSGVGFLSSVLVKHHPLRQRGPPPKKNEEEEKKELPRSSSSTSDDKNTTQEAEGTVIGENKDQIIVQVHDDENDPSSSTQDQKKTTTTTTKQ</sequence>
<evidence type="ECO:0000256" key="1">
    <source>
        <dbReference type="ARBA" id="ARBA00004127"/>
    </source>
</evidence>
<feature type="transmembrane region" description="Helical" evidence="8">
    <location>
        <begin position="344"/>
        <end position="365"/>
    </location>
</feature>
<evidence type="ECO:0000256" key="5">
    <source>
        <dbReference type="ARBA" id="ARBA00022989"/>
    </source>
</evidence>
<reference evidence="10" key="1">
    <citation type="journal article" date="2022" name="IScience">
        <title>Evolution of zygomycete secretomes and the origins of terrestrial fungal ecologies.</title>
        <authorList>
            <person name="Chang Y."/>
            <person name="Wang Y."/>
            <person name="Mondo S."/>
            <person name="Ahrendt S."/>
            <person name="Andreopoulos W."/>
            <person name="Barry K."/>
            <person name="Beard J."/>
            <person name="Benny G.L."/>
            <person name="Blankenship S."/>
            <person name="Bonito G."/>
            <person name="Cuomo C."/>
            <person name="Desiro A."/>
            <person name="Gervers K.A."/>
            <person name="Hundley H."/>
            <person name="Kuo A."/>
            <person name="LaButti K."/>
            <person name="Lang B.F."/>
            <person name="Lipzen A."/>
            <person name="O'Donnell K."/>
            <person name="Pangilinan J."/>
            <person name="Reynolds N."/>
            <person name="Sandor L."/>
            <person name="Smith M.E."/>
            <person name="Tsang A."/>
            <person name="Grigoriev I.V."/>
            <person name="Stajich J.E."/>
            <person name="Spatafora J.W."/>
        </authorList>
    </citation>
    <scope>NUCLEOTIDE SEQUENCE</scope>
    <source>
        <strain evidence="10">RSA 2281</strain>
    </source>
</reference>
<feature type="transmembrane region" description="Helical" evidence="8">
    <location>
        <begin position="242"/>
        <end position="262"/>
    </location>
</feature>
<feature type="domain" description="Major facilitator superfamily (MFS) profile" evidence="9">
    <location>
        <begin position="85"/>
        <end position="571"/>
    </location>
</feature>
<keyword evidence="5 8" id="KW-1133">Transmembrane helix</keyword>
<dbReference type="PANTHER" id="PTHR23501:SF102">
    <property type="entry name" value="DRUG TRANSPORTER, PUTATIVE (AFU_ORTHOLOGUE AFUA_3G08530)-RELATED"/>
    <property type="match status" value="1"/>
</dbReference>
<dbReference type="GO" id="GO:0022857">
    <property type="term" value="F:transmembrane transporter activity"/>
    <property type="evidence" value="ECO:0007669"/>
    <property type="project" value="InterPro"/>
</dbReference>
<feature type="transmembrane region" description="Helical" evidence="8">
    <location>
        <begin position="481"/>
        <end position="499"/>
    </location>
</feature>
<feature type="compositionally biased region" description="Basic and acidic residues" evidence="7">
    <location>
        <begin position="576"/>
        <end position="587"/>
    </location>
</feature>
<dbReference type="InterPro" id="IPR020846">
    <property type="entry name" value="MFS_dom"/>
</dbReference>
<feature type="region of interest" description="Disordered" evidence="7">
    <location>
        <begin position="567"/>
        <end position="643"/>
    </location>
</feature>
<comment type="subcellular location">
    <subcellularLocation>
        <location evidence="1">Endomembrane system</location>
        <topology evidence="1">Multi-pass membrane protein</topology>
    </subcellularLocation>
</comment>
<name>A0AAD5JPN9_9FUNG</name>
<comment type="similarity">
    <text evidence="2">Belongs to the major facilitator superfamily.</text>
</comment>
<feature type="transmembrane region" description="Helical" evidence="8">
    <location>
        <begin position="274"/>
        <end position="293"/>
    </location>
</feature>
<dbReference type="PRINTS" id="PR01036">
    <property type="entry name" value="TCRTETB"/>
</dbReference>
<feature type="transmembrane region" description="Helical" evidence="8">
    <location>
        <begin position="212"/>
        <end position="230"/>
    </location>
</feature>
<feature type="transmembrane region" description="Helical" evidence="8">
    <location>
        <begin position="305"/>
        <end position="324"/>
    </location>
</feature>
<feature type="compositionally biased region" description="Basic and acidic residues" evidence="7">
    <location>
        <begin position="1"/>
        <end position="23"/>
    </location>
</feature>
<comment type="caution">
    <text evidence="10">The sequence shown here is derived from an EMBL/GenBank/DDBJ whole genome shotgun (WGS) entry which is preliminary data.</text>
</comment>
<keyword evidence="11" id="KW-1185">Reference proteome</keyword>
<feature type="transmembrane region" description="Helical" evidence="8">
    <location>
        <begin position="182"/>
        <end position="200"/>
    </location>
</feature>
<dbReference type="Gene3D" id="1.20.1720.10">
    <property type="entry name" value="Multidrug resistance protein D"/>
    <property type="match status" value="1"/>
</dbReference>
<feature type="transmembrane region" description="Helical" evidence="8">
    <location>
        <begin position="410"/>
        <end position="429"/>
    </location>
</feature>
<feature type="transmembrane region" description="Helical" evidence="8">
    <location>
        <begin position="435"/>
        <end position="460"/>
    </location>
</feature>
<evidence type="ECO:0000313" key="10">
    <source>
        <dbReference type="EMBL" id="KAI9247682.1"/>
    </source>
</evidence>
<gene>
    <name evidence="10" type="ORF">BDA99DRAFT_525748</name>
</gene>
<evidence type="ECO:0000256" key="6">
    <source>
        <dbReference type="ARBA" id="ARBA00023136"/>
    </source>
</evidence>
<dbReference type="PROSITE" id="PS50850">
    <property type="entry name" value="MFS"/>
    <property type="match status" value="1"/>
</dbReference>
<evidence type="ECO:0000256" key="7">
    <source>
        <dbReference type="SAM" id="MobiDB-lite"/>
    </source>
</evidence>
<feature type="compositionally biased region" description="Low complexity" evidence="7">
    <location>
        <begin position="627"/>
        <end position="643"/>
    </location>
</feature>
<evidence type="ECO:0000256" key="2">
    <source>
        <dbReference type="ARBA" id="ARBA00008335"/>
    </source>
</evidence>